<accession>U5QJ00</accession>
<dbReference type="RefSeq" id="WP_023174021.1">
    <property type="nucleotide sequence ID" value="NC_022600.1"/>
</dbReference>
<dbReference type="KEGG" id="glj:GKIL_2582"/>
<dbReference type="Proteomes" id="UP000017396">
    <property type="component" value="Chromosome"/>
</dbReference>
<protein>
    <submittedName>
        <fullName evidence="1">Uncharacterized protein</fullName>
    </submittedName>
</protein>
<proteinExistence type="predicted"/>
<dbReference type="HOGENOM" id="CLU_2699491_0_0_3"/>
<reference evidence="1 2" key="1">
    <citation type="journal article" date="2013" name="PLoS ONE">
        <title>Cultivation and Complete Genome Sequencing of Gloeobacter kilaueensis sp. nov., from a Lava Cave in Kilauea Caldera, Hawai'i.</title>
        <authorList>
            <person name="Saw J.H."/>
            <person name="Schatz M."/>
            <person name="Brown M.V."/>
            <person name="Kunkel D.D."/>
            <person name="Foster J.S."/>
            <person name="Shick H."/>
            <person name="Christensen S."/>
            <person name="Hou S."/>
            <person name="Wan X."/>
            <person name="Donachie S.P."/>
        </authorList>
    </citation>
    <scope>NUCLEOTIDE SEQUENCE [LARGE SCALE GENOMIC DNA]</scope>
    <source>
        <strain evidence="2">JS</strain>
    </source>
</reference>
<dbReference type="OrthoDB" id="9794709at2"/>
<gene>
    <name evidence="1" type="ORF">GKIL_2582</name>
</gene>
<organism evidence="1 2">
    <name type="scientific">Gloeobacter kilaueensis (strain ATCC BAA-2537 / CCAP 1431/1 / ULC 316 / JS1)</name>
    <dbReference type="NCBI Taxonomy" id="1183438"/>
    <lineage>
        <taxon>Bacteria</taxon>
        <taxon>Bacillati</taxon>
        <taxon>Cyanobacteriota</taxon>
        <taxon>Cyanophyceae</taxon>
        <taxon>Gloeobacterales</taxon>
        <taxon>Gloeobacteraceae</taxon>
        <taxon>Gloeobacter</taxon>
    </lineage>
</organism>
<dbReference type="STRING" id="1183438.GKIL_2582"/>
<name>U5QJ00_GLOK1</name>
<evidence type="ECO:0000313" key="1">
    <source>
        <dbReference type="EMBL" id="AGY58828.1"/>
    </source>
</evidence>
<keyword evidence="2" id="KW-1185">Reference proteome</keyword>
<sequence length="73" mass="8342">MGTLLVKRSNIGLGRYIECPRCGTLSWWLRMDGTLHGECPHCARRVLGSHHLQRGLWETYLIVDNSFLCPRGC</sequence>
<evidence type="ECO:0000313" key="2">
    <source>
        <dbReference type="Proteomes" id="UP000017396"/>
    </source>
</evidence>
<dbReference type="EMBL" id="CP003587">
    <property type="protein sequence ID" value="AGY58828.1"/>
    <property type="molecule type" value="Genomic_DNA"/>
</dbReference>
<dbReference type="AlphaFoldDB" id="U5QJ00"/>